<organism evidence="1 2">
    <name type="scientific">Eiseniibacteriota bacterium</name>
    <dbReference type="NCBI Taxonomy" id="2212470"/>
    <lineage>
        <taxon>Bacteria</taxon>
        <taxon>Candidatus Eiseniibacteriota</taxon>
    </lineage>
</organism>
<dbReference type="AlphaFoldDB" id="A0A9D6QM65"/>
<dbReference type="Proteomes" id="UP000807850">
    <property type="component" value="Unassembled WGS sequence"/>
</dbReference>
<reference evidence="1" key="1">
    <citation type="submission" date="2020-07" db="EMBL/GenBank/DDBJ databases">
        <title>Huge and variable diversity of episymbiotic CPR bacteria and DPANN archaea in groundwater ecosystems.</title>
        <authorList>
            <person name="He C.Y."/>
            <person name="Keren R."/>
            <person name="Whittaker M."/>
            <person name="Farag I.F."/>
            <person name="Doudna J."/>
            <person name="Cate J.H.D."/>
            <person name="Banfield J.F."/>
        </authorList>
    </citation>
    <scope>NUCLEOTIDE SEQUENCE</scope>
    <source>
        <strain evidence="1">NC_groundwater_928_Pr1_S-0.2um_72_17</strain>
    </source>
</reference>
<dbReference type="EMBL" id="JACQAY010000126">
    <property type="protein sequence ID" value="MBI3539438.1"/>
    <property type="molecule type" value="Genomic_DNA"/>
</dbReference>
<gene>
    <name evidence="1" type="ORF">HY076_04115</name>
</gene>
<evidence type="ECO:0000313" key="1">
    <source>
        <dbReference type="EMBL" id="MBI3539438.1"/>
    </source>
</evidence>
<name>A0A9D6QM65_UNCEI</name>
<protein>
    <submittedName>
        <fullName evidence="1">Uncharacterized protein</fullName>
    </submittedName>
</protein>
<accession>A0A9D6QM65</accession>
<sequence length="670" mass="72929">MSAVGCRKALAPNIDRNKAPETWITAAPFDTVTLTKGIRPGVTTIPIRFHLYWAGSDQDGAVVGFYWAVTETIPTVTRLPGPRASDYHFTTRTDSTFIFDVAEDVPDRLHVFYIYAVDDQGKPDPTPARFVFDALERPELQPVPIFDASYAVGTVFSYSAGVLTHQDKRIDLTDVVGQPGAAPRDTIPSNSEITFQFHGLLRVPGSVVKGFRYKLDEPQLQPVQPESLYHKNVIKYHVPPAEADPYFNGKDMLAVVSGRKTFRLRVVDGANGSQDSTRYFQSNFSPDTWFAGPDPGVTGGPWVTNALGEKYVMYVNGRLPAGGVPGTLISDDSVRVLPADRVPNRTFLEVYKDTLFLRNEGDTVHLGSWLIVHNGGFDRDSPYTVHVAPGIQIIQPSFPGGVVLTPSPLPNGSPIGFRSNVTTFLYPTGPLASSAQSQLYPFFDPNDVFNFQRIACYSPMVAAGKAYVLNRAEDGDGARDGRVDDGRRVAEFPRNAYEQSLRPLILTFNVDFPPVLSTTLSNGAPNPAFRPSVTSVDTFTARSWDLRLPASDRDPYVSGDPVGGPSGFTTLRIRLTVTGKDTTGAALVFTDGNKYLNQSDINFLVPCQLATGPATLTVELCDCAVCVDSFAGEGRCITRDIPVYYKRPTSASTLCGPSGPGPTGTSRSMR</sequence>
<comment type="caution">
    <text evidence="1">The sequence shown here is derived from an EMBL/GenBank/DDBJ whole genome shotgun (WGS) entry which is preliminary data.</text>
</comment>
<proteinExistence type="predicted"/>
<evidence type="ECO:0000313" key="2">
    <source>
        <dbReference type="Proteomes" id="UP000807850"/>
    </source>
</evidence>